<dbReference type="Gene3D" id="3.40.50.300">
    <property type="entry name" value="P-loop containing nucleotide triphosphate hydrolases"/>
    <property type="match status" value="1"/>
</dbReference>
<proteinExistence type="predicted"/>
<dbReference type="NCBIfam" id="TIGR03709">
    <property type="entry name" value="PPK2_rel_1"/>
    <property type="match status" value="1"/>
</dbReference>
<dbReference type="Pfam" id="PF03976">
    <property type="entry name" value="PPK2"/>
    <property type="match status" value="1"/>
</dbReference>
<dbReference type="GO" id="GO:0008976">
    <property type="term" value="F:polyphosphate kinase activity"/>
    <property type="evidence" value="ECO:0007669"/>
    <property type="project" value="InterPro"/>
</dbReference>
<dbReference type="InterPro" id="IPR027417">
    <property type="entry name" value="P-loop_NTPase"/>
</dbReference>
<dbReference type="SUPFAM" id="SSF52540">
    <property type="entry name" value="P-loop containing nucleoside triphosphate hydrolases"/>
    <property type="match status" value="1"/>
</dbReference>
<gene>
    <name evidence="4" type="ORF">HEB94_007292</name>
</gene>
<dbReference type="InterPro" id="IPR016898">
    <property type="entry name" value="Polyphosphate_phosphotransfera"/>
</dbReference>
<evidence type="ECO:0000256" key="2">
    <source>
        <dbReference type="ARBA" id="ARBA00022777"/>
    </source>
</evidence>
<evidence type="ECO:0000259" key="3">
    <source>
        <dbReference type="Pfam" id="PF03976"/>
    </source>
</evidence>
<keyword evidence="5" id="KW-1185">Reference proteome</keyword>
<dbReference type="InterPro" id="IPR022488">
    <property type="entry name" value="PPK2-related"/>
</dbReference>
<evidence type="ECO:0000256" key="1">
    <source>
        <dbReference type="ARBA" id="ARBA00022679"/>
    </source>
</evidence>
<dbReference type="InterPro" id="IPR022300">
    <property type="entry name" value="PPK2-rel_1"/>
</dbReference>
<organism evidence="4 5">
    <name type="scientific">Actinopolymorpha pittospori</name>
    <dbReference type="NCBI Taxonomy" id="648752"/>
    <lineage>
        <taxon>Bacteria</taxon>
        <taxon>Bacillati</taxon>
        <taxon>Actinomycetota</taxon>
        <taxon>Actinomycetes</taxon>
        <taxon>Propionibacteriales</taxon>
        <taxon>Actinopolymorphaceae</taxon>
        <taxon>Actinopolymorpha</taxon>
    </lineage>
</organism>
<reference evidence="4" key="1">
    <citation type="submission" date="2020-10" db="EMBL/GenBank/DDBJ databases">
        <title>Sequencing the genomes of 1000 actinobacteria strains.</title>
        <authorList>
            <person name="Klenk H.-P."/>
        </authorList>
    </citation>
    <scope>NUCLEOTIDE SEQUENCE</scope>
    <source>
        <strain evidence="4">DSM 45354</strain>
    </source>
</reference>
<name>A0A927RCZ8_9ACTN</name>
<dbReference type="EMBL" id="JADBEM010000001">
    <property type="protein sequence ID" value="MBE1610444.1"/>
    <property type="molecule type" value="Genomic_DNA"/>
</dbReference>
<dbReference type="RefSeq" id="WP_192753813.1">
    <property type="nucleotide sequence ID" value="NZ_BAABJL010000095.1"/>
</dbReference>
<keyword evidence="2" id="KW-0418">Kinase</keyword>
<keyword evidence="1" id="KW-0808">Transferase</keyword>
<dbReference type="PANTHER" id="PTHR34383:SF3">
    <property type="entry name" value="POLYPHOSPHATE:AMP PHOSPHOTRANSFERASE"/>
    <property type="match status" value="1"/>
</dbReference>
<comment type="caution">
    <text evidence="4">The sequence shown here is derived from an EMBL/GenBank/DDBJ whole genome shotgun (WGS) entry which is preliminary data.</text>
</comment>
<feature type="domain" description="Polyphosphate kinase-2-related" evidence="3">
    <location>
        <begin position="32"/>
        <end position="257"/>
    </location>
</feature>
<protein>
    <submittedName>
        <fullName evidence="4">PPK2 family polyphosphate:nucleotide phosphotransferase</fullName>
    </submittedName>
</protein>
<dbReference type="PIRSF" id="PIRSF028756">
    <property type="entry name" value="PPK2_prd"/>
    <property type="match status" value="1"/>
</dbReference>
<sequence length="279" mass="32106">MAKRFGDRLRLRQGPVSLADLETASTPGFKSNKAAGRELLTELAPALSDLQERLFAEGRTGGNRSLLLVLQGMDTSGKGGTLRHSVGLMDPQGVRITSFKAPTVEERKHDFLWRIRRGLPEPGYIGIFDRSHYEDVLVARVHNLVPRSTWMRRYATINRFEQQLVERGTVIVKCFLHISKDEQRKRLNARLEDPTKHWKFNTADIDERALWDDYQAAYEAALEKTNTDEAPWYVVPGDHKWYRNLAITRLLVEWLEDLDPRWPAGDFDVQAQKARLRQG</sequence>
<dbReference type="Proteomes" id="UP000638648">
    <property type="component" value="Unassembled WGS sequence"/>
</dbReference>
<evidence type="ECO:0000313" key="4">
    <source>
        <dbReference type="EMBL" id="MBE1610444.1"/>
    </source>
</evidence>
<evidence type="ECO:0000313" key="5">
    <source>
        <dbReference type="Proteomes" id="UP000638648"/>
    </source>
</evidence>
<dbReference type="AlphaFoldDB" id="A0A927RCZ8"/>
<dbReference type="GO" id="GO:0006797">
    <property type="term" value="P:polyphosphate metabolic process"/>
    <property type="evidence" value="ECO:0007669"/>
    <property type="project" value="InterPro"/>
</dbReference>
<accession>A0A927RCZ8</accession>
<dbReference type="PANTHER" id="PTHR34383">
    <property type="entry name" value="POLYPHOSPHATE:AMP PHOSPHOTRANSFERASE-RELATED"/>
    <property type="match status" value="1"/>
</dbReference>